<protein>
    <submittedName>
        <fullName evidence="1">Uncharacterized protein</fullName>
    </submittedName>
</protein>
<proteinExistence type="predicted"/>
<accession>A0A1N6GQR3</accession>
<dbReference type="OrthoDB" id="1437799at2"/>
<reference evidence="2" key="1">
    <citation type="submission" date="2016-11" db="EMBL/GenBank/DDBJ databases">
        <authorList>
            <person name="Varghese N."/>
            <person name="Submissions S."/>
        </authorList>
    </citation>
    <scope>NUCLEOTIDE SEQUENCE [LARGE SCALE GENOMIC DNA]</scope>
    <source>
        <strain evidence="2">DSM 27623</strain>
    </source>
</reference>
<evidence type="ECO:0000313" key="2">
    <source>
        <dbReference type="Proteomes" id="UP000185207"/>
    </source>
</evidence>
<name>A0A1N6GQR3_9FLAO</name>
<dbReference type="STRING" id="1416779.SAMN05444409_1992"/>
<sequence length="102" mass="11439">MEKQHESESLHQFIQVIDGAICHNIYAGYIKILKNTHPSRSISVQLRVTSDPPNDDVTGQRISYLMNPIIVGANSSSEIGCDVPGPTRQRFFFVPEIVKWGN</sequence>
<evidence type="ECO:0000313" key="1">
    <source>
        <dbReference type="EMBL" id="SIO09858.1"/>
    </source>
</evidence>
<dbReference type="AlphaFoldDB" id="A0A1N6GQR3"/>
<keyword evidence="2" id="KW-1185">Reference proteome</keyword>
<dbReference type="EMBL" id="FSRK01000001">
    <property type="protein sequence ID" value="SIO09858.1"/>
    <property type="molecule type" value="Genomic_DNA"/>
</dbReference>
<dbReference type="Proteomes" id="UP000185207">
    <property type="component" value="Unassembled WGS sequence"/>
</dbReference>
<organism evidence="1 2">
    <name type="scientific">Epilithonimonas zeae</name>
    <dbReference type="NCBI Taxonomy" id="1416779"/>
    <lineage>
        <taxon>Bacteria</taxon>
        <taxon>Pseudomonadati</taxon>
        <taxon>Bacteroidota</taxon>
        <taxon>Flavobacteriia</taxon>
        <taxon>Flavobacteriales</taxon>
        <taxon>Weeksellaceae</taxon>
        <taxon>Chryseobacterium group</taxon>
        <taxon>Epilithonimonas</taxon>
    </lineage>
</organism>
<gene>
    <name evidence="1" type="ORF">SAMN05444409_1992</name>
</gene>
<dbReference type="RefSeq" id="WP_074235104.1">
    <property type="nucleotide sequence ID" value="NZ_FSRK01000001.1"/>
</dbReference>